<comment type="caution">
    <text evidence="1">The sequence shown here is derived from an EMBL/GenBank/DDBJ whole genome shotgun (WGS) entry which is preliminary data.</text>
</comment>
<reference evidence="1 2" key="1">
    <citation type="submission" date="2024-02" db="EMBL/GenBank/DDBJ databases">
        <authorList>
            <person name="Chen Y."/>
            <person name="Shah S."/>
            <person name="Dougan E. K."/>
            <person name="Thang M."/>
            <person name="Chan C."/>
        </authorList>
    </citation>
    <scope>NUCLEOTIDE SEQUENCE [LARGE SCALE GENOMIC DNA]</scope>
</reference>
<keyword evidence="2" id="KW-1185">Reference proteome</keyword>
<accession>A0ABP0HK89</accession>
<protein>
    <submittedName>
        <fullName evidence="1">Uncharacterized protein</fullName>
    </submittedName>
</protein>
<organism evidence="1 2">
    <name type="scientific">Durusdinium trenchii</name>
    <dbReference type="NCBI Taxonomy" id="1381693"/>
    <lineage>
        <taxon>Eukaryota</taxon>
        <taxon>Sar</taxon>
        <taxon>Alveolata</taxon>
        <taxon>Dinophyceae</taxon>
        <taxon>Suessiales</taxon>
        <taxon>Symbiodiniaceae</taxon>
        <taxon>Durusdinium</taxon>
    </lineage>
</organism>
<dbReference type="EMBL" id="CAXAMN010000703">
    <property type="protein sequence ID" value="CAK8990227.1"/>
    <property type="molecule type" value="Genomic_DNA"/>
</dbReference>
<gene>
    <name evidence="1" type="ORF">CCMP2556_LOCUS1976</name>
</gene>
<evidence type="ECO:0000313" key="1">
    <source>
        <dbReference type="EMBL" id="CAK8990227.1"/>
    </source>
</evidence>
<sequence>MSGYPALNFLTKLVQTLTDALARHIQGYQEMAAAGFSVYDLWQAGCPLVTLKLFGFRVQQFRESGFDLILIRDAGFSKMDMIYGGYSKDEVLAAFASFQNPLAQ</sequence>
<evidence type="ECO:0000313" key="2">
    <source>
        <dbReference type="Proteomes" id="UP001642484"/>
    </source>
</evidence>
<proteinExistence type="predicted"/>
<dbReference type="Proteomes" id="UP001642484">
    <property type="component" value="Unassembled WGS sequence"/>
</dbReference>
<name>A0ABP0HK89_9DINO</name>